<dbReference type="EMBL" id="JBHFFA010000008">
    <property type="protein sequence ID" value="KAL2609627.1"/>
    <property type="molecule type" value="Genomic_DNA"/>
</dbReference>
<evidence type="ECO:0000313" key="1">
    <source>
        <dbReference type="EMBL" id="KAL2609627.1"/>
    </source>
</evidence>
<accession>A0ABD1XL15</accession>
<name>A0ABD1XL15_9MARC</name>
<protein>
    <submittedName>
        <fullName evidence="1">Uncharacterized protein</fullName>
    </submittedName>
</protein>
<keyword evidence="2" id="KW-1185">Reference proteome</keyword>
<evidence type="ECO:0000313" key="2">
    <source>
        <dbReference type="Proteomes" id="UP001605036"/>
    </source>
</evidence>
<sequence length="140" mass="15304">MPRRRGLWTARIGADSRMGGNEVLYSGWSSRTEIPDAHGSRPLAGTHYLLLPCSCSCSQLKALSQGLADLSYSTQCSPSAANVSPAASAIHVQFRVPSRPLDPPRWTALRMPWPDPFHVRCPTWPANSSFRPTRVVSGFA</sequence>
<dbReference type="Proteomes" id="UP001605036">
    <property type="component" value="Unassembled WGS sequence"/>
</dbReference>
<comment type="caution">
    <text evidence="1">The sequence shown here is derived from an EMBL/GenBank/DDBJ whole genome shotgun (WGS) entry which is preliminary data.</text>
</comment>
<reference evidence="1 2" key="1">
    <citation type="submission" date="2024-09" db="EMBL/GenBank/DDBJ databases">
        <title>Chromosome-scale assembly of Riccia fluitans.</title>
        <authorList>
            <person name="Paukszto L."/>
            <person name="Sawicki J."/>
            <person name="Karawczyk K."/>
            <person name="Piernik-Szablinska J."/>
            <person name="Szczecinska M."/>
            <person name="Mazdziarz M."/>
        </authorList>
    </citation>
    <scope>NUCLEOTIDE SEQUENCE [LARGE SCALE GENOMIC DNA]</scope>
    <source>
        <strain evidence="1">Rf_01</strain>
        <tissue evidence="1">Aerial parts of the thallus</tissue>
    </source>
</reference>
<gene>
    <name evidence="1" type="ORF">R1flu_028200</name>
</gene>
<dbReference type="AlphaFoldDB" id="A0ABD1XL15"/>
<organism evidence="1 2">
    <name type="scientific">Riccia fluitans</name>
    <dbReference type="NCBI Taxonomy" id="41844"/>
    <lineage>
        <taxon>Eukaryota</taxon>
        <taxon>Viridiplantae</taxon>
        <taxon>Streptophyta</taxon>
        <taxon>Embryophyta</taxon>
        <taxon>Marchantiophyta</taxon>
        <taxon>Marchantiopsida</taxon>
        <taxon>Marchantiidae</taxon>
        <taxon>Marchantiales</taxon>
        <taxon>Ricciaceae</taxon>
        <taxon>Riccia</taxon>
    </lineage>
</organism>
<proteinExistence type="predicted"/>